<dbReference type="Proteomes" id="UP001382455">
    <property type="component" value="Unassembled WGS sequence"/>
</dbReference>
<accession>A0ABU8F153</accession>
<evidence type="ECO:0000313" key="2">
    <source>
        <dbReference type="EMBL" id="MEI4552163.1"/>
    </source>
</evidence>
<keyword evidence="3" id="KW-1185">Reference proteome</keyword>
<protein>
    <submittedName>
        <fullName evidence="2">TerB family tellurite resistance protein</fullName>
    </submittedName>
</protein>
<reference evidence="2 3" key="1">
    <citation type="submission" date="2023-12" db="EMBL/GenBank/DDBJ databases">
        <title>Friends and Foes: Symbiotic and Algicidal bacterial influence on Karenia brevis blooms.</title>
        <authorList>
            <person name="Fei C."/>
            <person name="Mohamed A.R."/>
            <person name="Booker A."/>
            <person name="Arshad M."/>
            <person name="Klass S."/>
            <person name="Ahn S."/>
            <person name="Gilbert P.M."/>
            <person name="Heil C.A."/>
            <person name="Martinez J.M."/>
            <person name="Amin S.A."/>
        </authorList>
    </citation>
    <scope>NUCLEOTIDE SEQUENCE [LARGE SCALE GENOMIC DNA]</scope>
    <source>
        <strain evidence="2 3">CE15</strain>
    </source>
</reference>
<gene>
    <name evidence="2" type="ORF">WAE96_20965</name>
</gene>
<dbReference type="Gene3D" id="1.10.3680.10">
    <property type="entry name" value="TerB-like"/>
    <property type="match status" value="1"/>
</dbReference>
<dbReference type="RefSeq" id="WP_336436990.1">
    <property type="nucleotide sequence ID" value="NZ_JBAWKS010000002.1"/>
</dbReference>
<comment type="caution">
    <text evidence="2">The sequence shown here is derived from an EMBL/GenBank/DDBJ whole genome shotgun (WGS) entry which is preliminary data.</text>
</comment>
<evidence type="ECO:0000259" key="1">
    <source>
        <dbReference type="Pfam" id="PF05099"/>
    </source>
</evidence>
<dbReference type="InterPro" id="IPR007791">
    <property type="entry name" value="DjlA_N"/>
</dbReference>
<feature type="domain" description="Co-chaperone DjlA N-terminal" evidence="1">
    <location>
        <begin position="27"/>
        <end position="141"/>
    </location>
</feature>
<dbReference type="InterPro" id="IPR029024">
    <property type="entry name" value="TerB-like"/>
</dbReference>
<name>A0ABU8F153_9GAMM</name>
<dbReference type="SUPFAM" id="SSF158682">
    <property type="entry name" value="TerB-like"/>
    <property type="match status" value="1"/>
</dbReference>
<dbReference type="EMBL" id="JBAWKS010000002">
    <property type="protein sequence ID" value="MEI4552163.1"/>
    <property type="molecule type" value="Genomic_DNA"/>
</dbReference>
<sequence>MIAHLKSLLSKFNDTSVERAAIDFETGLAALLVEVMRADGKVLTEELENIQNTLIHYCGLELDAASRLLTKAKQLVEQAIDLYSFVNVVNEHTSDIERIEIIELLWQVAFADGQVDGQEDHVIRKIAGLMYVTHADFIQAKINVDESRKQ</sequence>
<evidence type="ECO:0000313" key="3">
    <source>
        <dbReference type="Proteomes" id="UP001382455"/>
    </source>
</evidence>
<dbReference type="CDD" id="cd07313">
    <property type="entry name" value="terB_like_2"/>
    <property type="match status" value="1"/>
</dbReference>
<dbReference type="Pfam" id="PF05099">
    <property type="entry name" value="TerB"/>
    <property type="match status" value="1"/>
</dbReference>
<organism evidence="2 3">
    <name type="scientific">Pseudoalteromonas spongiae</name>
    <dbReference type="NCBI Taxonomy" id="298657"/>
    <lineage>
        <taxon>Bacteria</taxon>
        <taxon>Pseudomonadati</taxon>
        <taxon>Pseudomonadota</taxon>
        <taxon>Gammaproteobacteria</taxon>
        <taxon>Alteromonadales</taxon>
        <taxon>Pseudoalteromonadaceae</taxon>
        <taxon>Pseudoalteromonas</taxon>
    </lineage>
</organism>
<proteinExistence type="predicted"/>